<sequence length="322" mass="36683">VLLKHENVVAAMTGQRERVFPIIDVDNYVYVAYLPLAHILELSCELLVYYSGMKCGYSSPQTLTDQSTAIKKGHKGDLQVLRPHVMSCVPAILDRIHKTVNEKINQANFFQRQLFYLSCKIKAKRLEQGFESSHLDQWIFSRFNQLVLGGRVRAMLCGGAILSEDTQRFIQATLFCANNKYMGNYTEKHFGNRDWQKMVDDQEFNEQILKEIQDACKKGGIQSFEMPQRVKVVTESWTPETGVVTDAFKLKRKAIEEKYKDDIESLYKGEQPKKTSSKKKTSRAATSEAEEKKEPSTATSKGDPANISEDVVADDENKKKYA</sequence>
<dbReference type="InterPro" id="IPR042099">
    <property type="entry name" value="ANL_N_sf"/>
</dbReference>
<dbReference type="Pfam" id="PF00501">
    <property type="entry name" value="AMP-binding"/>
    <property type="match status" value="1"/>
</dbReference>
<evidence type="ECO:0000256" key="5">
    <source>
        <dbReference type="ARBA" id="ARBA00022840"/>
    </source>
</evidence>
<dbReference type="GO" id="GO:0004467">
    <property type="term" value="F:long-chain fatty acid-CoA ligase activity"/>
    <property type="evidence" value="ECO:0007669"/>
    <property type="project" value="UniProtKB-EC"/>
</dbReference>
<reference evidence="9" key="1">
    <citation type="submission" date="2021-02" db="EMBL/GenBank/DDBJ databases">
        <authorList>
            <person name="Nowell W R."/>
        </authorList>
    </citation>
    <scope>NUCLEOTIDE SEQUENCE</scope>
</reference>
<dbReference type="InterPro" id="IPR000873">
    <property type="entry name" value="AMP-dep_synth/lig_dom"/>
</dbReference>
<dbReference type="AlphaFoldDB" id="A0A816UKY2"/>
<evidence type="ECO:0000313" key="10">
    <source>
        <dbReference type="Proteomes" id="UP000663887"/>
    </source>
</evidence>
<keyword evidence="5" id="KW-0067">ATP-binding</keyword>
<proteinExistence type="inferred from homology"/>
<dbReference type="GO" id="GO:0005811">
    <property type="term" value="C:lipid droplet"/>
    <property type="evidence" value="ECO:0007669"/>
    <property type="project" value="TreeGrafter"/>
</dbReference>
<dbReference type="GO" id="GO:0005886">
    <property type="term" value="C:plasma membrane"/>
    <property type="evidence" value="ECO:0007669"/>
    <property type="project" value="TreeGrafter"/>
</dbReference>
<feature type="domain" description="AMP-dependent synthetase/ligase" evidence="8">
    <location>
        <begin position="1"/>
        <end position="176"/>
    </location>
</feature>
<evidence type="ECO:0000256" key="1">
    <source>
        <dbReference type="ARBA" id="ARBA00006432"/>
    </source>
</evidence>
<keyword evidence="2" id="KW-0436">Ligase</keyword>
<accession>A0A816UKY2</accession>
<evidence type="ECO:0000256" key="3">
    <source>
        <dbReference type="ARBA" id="ARBA00022741"/>
    </source>
</evidence>
<keyword evidence="4" id="KW-0276">Fatty acid metabolism</keyword>
<dbReference type="GO" id="GO:0005524">
    <property type="term" value="F:ATP binding"/>
    <property type="evidence" value="ECO:0007669"/>
    <property type="project" value="UniProtKB-KW"/>
</dbReference>
<evidence type="ECO:0000256" key="4">
    <source>
        <dbReference type="ARBA" id="ARBA00022832"/>
    </source>
</evidence>
<dbReference type="Gene3D" id="3.40.50.12780">
    <property type="entry name" value="N-terminal domain of ligase-like"/>
    <property type="match status" value="1"/>
</dbReference>
<comment type="similarity">
    <text evidence="1">Belongs to the ATP-dependent AMP-binding enzyme family.</text>
</comment>
<keyword evidence="4" id="KW-0443">Lipid metabolism</keyword>
<comment type="caution">
    <text evidence="9">The sequence shown here is derived from an EMBL/GenBank/DDBJ whole genome shotgun (WGS) entry which is preliminary data.</text>
</comment>
<evidence type="ECO:0000256" key="7">
    <source>
        <dbReference type="SAM" id="MobiDB-lite"/>
    </source>
</evidence>
<evidence type="ECO:0000256" key="6">
    <source>
        <dbReference type="ARBA" id="ARBA00026121"/>
    </source>
</evidence>
<feature type="region of interest" description="Disordered" evidence="7">
    <location>
        <begin position="266"/>
        <end position="322"/>
    </location>
</feature>
<protein>
    <recommendedName>
        <fullName evidence="6">long-chain-fatty-acid--CoA ligase</fullName>
        <ecNumber evidence="6">6.2.1.3</ecNumber>
    </recommendedName>
</protein>
<name>A0A816UKY2_9BILA</name>
<keyword evidence="3" id="KW-0547">Nucleotide-binding</keyword>
<evidence type="ECO:0000256" key="2">
    <source>
        <dbReference type="ARBA" id="ARBA00022598"/>
    </source>
</evidence>
<dbReference type="GO" id="GO:0035336">
    <property type="term" value="P:long-chain fatty-acyl-CoA metabolic process"/>
    <property type="evidence" value="ECO:0007669"/>
    <property type="project" value="TreeGrafter"/>
</dbReference>
<dbReference type="Proteomes" id="UP000663887">
    <property type="component" value="Unassembled WGS sequence"/>
</dbReference>
<dbReference type="GO" id="GO:0005783">
    <property type="term" value="C:endoplasmic reticulum"/>
    <property type="evidence" value="ECO:0007669"/>
    <property type="project" value="TreeGrafter"/>
</dbReference>
<feature type="non-terminal residue" evidence="9">
    <location>
        <position position="1"/>
    </location>
</feature>
<dbReference type="GO" id="GO:0030182">
    <property type="term" value="P:neuron differentiation"/>
    <property type="evidence" value="ECO:0007669"/>
    <property type="project" value="TreeGrafter"/>
</dbReference>
<organism evidence="9 10">
    <name type="scientific">Rotaria magnacalcarata</name>
    <dbReference type="NCBI Taxonomy" id="392030"/>
    <lineage>
        <taxon>Eukaryota</taxon>
        <taxon>Metazoa</taxon>
        <taxon>Spiralia</taxon>
        <taxon>Gnathifera</taxon>
        <taxon>Rotifera</taxon>
        <taxon>Eurotatoria</taxon>
        <taxon>Bdelloidea</taxon>
        <taxon>Philodinida</taxon>
        <taxon>Philodinidae</taxon>
        <taxon>Rotaria</taxon>
    </lineage>
</organism>
<evidence type="ECO:0000313" key="9">
    <source>
        <dbReference type="EMBL" id="CAF2109598.1"/>
    </source>
</evidence>
<dbReference type="PANTHER" id="PTHR43272:SF83">
    <property type="entry name" value="ACYL-COA SYNTHETASE LONG-CHAIN, ISOFORM J"/>
    <property type="match status" value="1"/>
</dbReference>
<evidence type="ECO:0000259" key="8">
    <source>
        <dbReference type="Pfam" id="PF00501"/>
    </source>
</evidence>
<dbReference type="SUPFAM" id="SSF56801">
    <property type="entry name" value="Acetyl-CoA synthetase-like"/>
    <property type="match status" value="1"/>
</dbReference>
<gene>
    <name evidence="9" type="ORF">XDN619_LOCUS20479</name>
</gene>
<dbReference type="EMBL" id="CAJNRG010009054">
    <property type="protein sequence ID" value="CAF2109598.1"/>
    <property type="molecule type" value="Genomic_DNA"/>
</dbReference>
<dbReference type="EC" id="6.2.1.3" evidence="6"/>
<dbReference type="PANTHER" id="PTHR43272">
    <property type="entry name" value="LONG-CHAIN-FATTY-ACID--COA LIGASE"/>
    <property type="match status" value="1"/>
</dbReference>